<organism evidence="1 2">
    <name type="scientific">Paenibacillus lautus</name>
    <name type="common">Bacillus lautus</name>
    <dbReference type="NCBI Taxonomy" id="1401"/>
    <lineage>
        <taxon>Bacteria</taxon>
        <taxon>Bacillati</taxon>
        <taxon>Bacillota</taxon>
        <taxon>Bacilli</taxon>
        <taxon>Bacillales</taxon>
        <taxon>Paenibacillaceae</taxon>
        <taxon>Paenibacillus</taxon>
    </lineage>
</organism>
<dbReference type="AlphaFoldDB" id="A0A385TPP2"/>
<dbReference type="Pfam" id="PF01547">
    <property type="entry name" value="SBP_bac_1"/>
    <property type="match status" value="1"/>
</dbReference>
<dbReference type="PANTHER" id="PTHR43649:SF12">
    <property type="entry name" value="DIACETYLCHITOBIOSE BINDING PROTEIN DASA"/>
    <property type="match status" value="1"/>
</dbReference>
<name>A0A385TPP2_PAELA</name>
<dbReference type="InterPro" id="IPR006059">
    <property type="entry name" value="SBP"/>
</dbReference>
<proteinExistence type="predicted"/>
<dbReference type="SUPFAM" id="SSF53850">
    <property type="entry name" value="Periplasmic binding protein-like II"/>
    <property type="match status" value="1"/>
</dbReference>
<dbReference type="CDD" id="cd13581">
    <property type="entry name" value="PBP2_AlgQ_like_2"/>
    <property type="match status" value="1"/>
</dbReference>
<gene>
    <name evidence="1" type="ORF">D5F53_14250</name>
</gene>
<dbReference type="EMBL" id="CP032412">
    <property type="protein sequence ID" value="AYB44377.1"/>
    <property type="molecule type" value="Genomic_DNA"/>
</dbReference>
<dbReference type="InterPro" id="IPR050490">
    <property type="entry name" value="Bact_solute-bd_prot1"/>
</dbReference>
<dbReference type="PANTHER" id="PTHR43649">
    <property type="entry name" value="ARABINOSE-BINDING PROTEIN-RELATED"/>
    <property type="match status" value="1"/>
</dbReference>
<evidence type="ECO:0000313" key="1">
    <source>
        <dbReference type="EMBL" id="AYB44377.1"/>
    </source>
</evidence>
<sequence length="563" mass="63526">MWGVTMKKRLHLMVVIILVFAIIASGCSSNKANTQNPEEREAAAAGETFPIVKNKTKLKFLVVQNPMIIDYKNNEFVKWYEEKTNIEIEWDVIPSDSATEKVNLILNSGDLPDAFFGVTFNEEQYAVSQQMFLPLDDMIPTYAPNFEKVMQKHDGLKGIITATDGKIYGLPSWNDCYHCSMSKKVWINKHWLEQLGLKEPKTTEEFYQVLKAFKEKDPNGNGKADEIPFAGAASGGWNTDPNLFLMNAFTYSSADDLKLIVKDSKIETIVNTPEYREGLSYIQRLYKEGLLYNPSYTQNNDQLRQLAANPDAEILGAFVSGANVNIIDEATVGPERYRHFVALAPLEGPKGVRYATHSKYDAAIPGSFYIPSTSKNPEAALRWADYLYTFEGAITKKVGLKGVGWEEAKPGDVGLNGKPALSKRLIPYAEEPQNHSLMHIGVDYAPEEFRFGEAVDPNVDPFTAEGLEKLLRDETKNKYEPYVPKTDALSVLPPIKFKANESQQIQTISVELANYVKESAVRFIMGDLNLDADWNKYVESLNNIGLEQYLETYQKAYDRQYKE</sequence>
<dbReference type="PROSITE" id="PS51257">
    <property type="entry name" value="PROKAR_LIPOPROTEIN"/>
    <property type="match status" value="1"/>
</dbReference>
<protein>
    <submittedName>
        <fullName evidence="1">Extracellular solute-binding protein</fullName>
    </submittedName>
</protein>
<dbReference type="Proteomes" id="UP000266552">
    <property type="component" value="Chromosome"/>
</dbReference>
<dbReference type="KEGG" id="plw:D5F53_14250"/>
<evidence type="ECO:0000313" key="2">
    <source>
        <dbReference type="Proteomes" id="UP000266552"/>
    </source>
</evidence>
<reference evidence="1 2" key="1">
    <citation type="submission" date="2018-09" db="EMBL/GenBank/DDBJ databases">
        <title>Genome Sequence of Paenibacillus lautus Strain E7593-69, Azo Dye-Degrading Bacteria, Isolated from Commercial Tattoo Inks.</title>
        <authorList>
            <person name="Nho S.W."/>
            <person name="Kim S.-J."/>
            <person name="Kweon O."/>
            <person name="Cerniglia C.E."/>
        </authorList>
    </citation>
    <scope>NUCLEOTIDE SEQUENCE [LARGE SCALE GENOMIC DNA]</scope>
    <source>
        <strain evidence="1 2">E7593-69</strain>
    </source>
</reference>
<accession>A0A385TPP2</accession>
<keyword evidence="2" id="KW-1185">Reference proteome</keyword>
<dbReference type="Gene3D" id="3.40.190.10">
    <property type="entry name" value="Periplasmic binding protein-like II"/>
    <property type="match status" value="2"/>
</dbReference>